<protein>
    <submittedName>
        <fullName evidence="2">Uncharacterized protein</fullName>
    </submittedName>
</protein>
<organism evidence="2 3">
    <name type="scientific">Zalerion maritima</name>
    <dbReference type="NCBI Taxonomy" id="339359"/>
    <lineage>
        <taxon>Eukaryota</taxon>
        <taxon>Fungi</taxon>
        <taxon>Dikarya</taxon>
        <taxon>Ascomycota</taxon>
        <taxon>Pezizomycotina</taxon>
        <taxon>Sordariomycetes</taxon>
        <taxon>Lulworthiomycetidae</taxon>
        <taxon>Lulworthiales</taxon>
        <taxon>Lulworthiaceae</taxon>
        <taxon>Zalerion</taxon>
    </lineage>
</organism>
<gene>
    <name evidence="2" type="ORF">MKZ38_001218</name>
</gene>
<name>A0AAD5RZ99_9PEZI</name>
<proteinExistence type="predicted"/>
<dbReference type="EMBL" id="JAKWBI020000012">
    <property type="protein sequence ID" value="KAJ2906575.1"/>
    <property type="molecule type" value="Genomic_DNA"/>
</dbReference>
<feature type="compositionally biased region" description="Polar residues" evidence="1">
    <location>
        <begin position="1"/>
        <end position="26"/>
    </location>
</feature>
<sequence length="131" mass="13557">MTTPETSSTGTAQPSPAQGQAATNSEAGEEAPNTPTESPQAPDIPDEGSFDPSPESESIASPADSHSDMSSRKSNCTDTEYTKTSDDSINLGPYLNQPSQTSSTSYPASTASGDDLNNVGAWADTNPQNRN</sequence>
<feature type="compositionally biased region" description="Low complexity" evidence="1">
    <location>
        <begin position="51"/>
        <end position="64"/>
    </location>
</feature>
<evidence type="ECO:0000313" key="2">
    <source>
        <dbReference type="EMBL" id="KAJ2906575.1"/>
    </source>
</evidence>
<dbReference type="AlphaFoldDB" id="A0AAD5RZ99"/>
<evidence type="ECO:0000313" key="3">
    <source>
        <dbReference type="Proteomes" id="UP001201980"/>
    </source>
</evidence>
<keyword evidence="3" id="KW-1185">Reference proteome</keyword>
<dbReference type="Proteomes" id="UP001201980">
    <property type="component" value="Unassembled WGS sequence"/>
</dbReference>
<evidence type="ECO:0000256" key="1">
    <source>
        <dbReference type="SAM" id="MobiDB-lite"/>
    </source>
</evidence>
<comment type="caution">
    <text evidence="2">The sequence shown here is derived from an EMBL/GenBank/DDBJ whole genome shotgun (WGS) entry which is preliminary data.</text>
</comment>
<feature type="region of interest" description="Disordered" evidence="1">
    <location>
        <begin position="1"/>
        <end position="131"/>
    </location>
</feature>
<accession>A0AAD5RZ99</accession>
<reference evidence="2" key="1">
    <citation type="submission" date="2022-07" db="EMBL/GenBank/DDBJ databases">
        <title>Draft genome sequence of Zalerion maritima ATCC 34329, a (micro)plastics degrading marine fungus.</title>
        <authorList>
            <person name="Paco A."/>
            <person name="Goncalves M.F.M."/>
            <person name="Rocha-Santos T.A.P."/>
            <person name="Alves A."/>
        </authorList>
    </citation>
    <scope>NUCLEOTIDE SEQUENCE</scope>
    <source>
        <strain evidence="2">ATCC 34329</strain>
    </source>
</reference>
<feature type="compositionally biased region" description="Low complexity" evidence="1">
    <location>
        <begin position="97"/>
        <end position="112"/>
    </location>
</feature>